<dbReference type="EMBL" id="GL732530">
    <property type="protein sequence ID" value="EFX86281.1"/>
    <property type="molecule type" value="Genomic_DNA"/>
</dbReference>
<dbReference type="InParanoid" id="E9G2M2"/>
<reference evidence="1 2" key="1">
    <citation type="journal article" date="2011" name="Science">
        <title>The ecoresponsive genome of Daphnia pulex.</title>
        <authorList>
            <person name="Colbourne J.K."/>
            <person name="Pfrender M.E."/>
            <person name="Gilbert D."/>
            <person name="Thomas W.K."/>
            <person name="Tucker A."/>
            <person name="Oakley T.H."/>
            <person name="Tokishita S."/>
            <person name="Aerts A."/>
            <person name="Arnold G.J."/>
            <person name="Basu M.K."/>
            <person name="Bauer D.J."/>
            <person name="Caceres C.E."/>
            <person name="Carmel L."/>
            <person name="Casola C."/>
            <person name="Choi J.H."/>
            <person name="Detter J.C."/>
            <person name="Dong Q."/>
            <person name="Dusheyko S."/>
            <person name="Eads B.D."/>
            <person name="Frohlich T."/>
            <person name="Geiler-Samerotte K.A."/>
            <person name="Gerlach D."/>
            <person name="Hatcher P."/>
            <person name="Jogdeo S."/>
            <person name="Krijgsveld J."/>
            <person name="Kriventseva E.V."/>
            <person name="Kultz D."/>
            <person name="Laforsch C."/>
            <person name="Lindquist E."/>
            <person name="Lopez J."/>
            <person name="Manak J.R."/>
            <person name="Muller J."/>
            <person name="Pangilinan J."/>
            <person name="Patwardhan R.P."/>
            <person name="Pitluck S."/>
            <person name="Pritham E.J."/>
            <person name="Rechtsteiner A."/>
            <person name="Rho M."/>
            <person name="Rogozin I.B."/>
            <person name="Sakarya O."/>
            <person name="Salamov A."/>
            <person name="Schaack S."/>
            <person name="Shapiro H."/>
            <person name="Shiga Y."/>
            <person name="Skalitzky C."/>
            <person name="Smith Z."/>
            <person name="Souvorov A."/>
            <person name="Sung W."/>
            <person name="Tang Z."/>
            <person name="Tsuchiya D."/>
            <person name="Tu H."/>
            <person name="Vos H."/>
            <person name="Wang M."/>
            <person name="Wolf Y.I."/>
            <person name="Yamagata H."/>
            <person name="Yamada T."/>
            <person name="Ye Y."/>
            <person name="Shaw J.R."/>
            <person name="Andrews J."/>
            <person name="Crease T.J."/>
            <person name="Tang H."/>
            <person name="Lucas S.M."/>
            <person name="Robertson H.M."/>
            <person name="Bork P."/>
            <person name="Koonin E.V."/>
            <person name="Zdobnov E.M."/>
            <person name="Grigoriev I.V."/>
            <person name="Lynch M."/>
            <person name="Boore J.L."/>
        </authorList>
    </citation>
    <scope>NUCLEOTIDE SEQUENCE [LARGE SCALE GENOMIC DNA]</scope>
</reference>
<name>E9G2M2_DAPPU</name>
<dbReference type="KEGG" id="dpx:DAPPUDRAFT_237044"/>
<accession>E9G2M2</accession>
<gene>
    <name evidence="1" type="ORF">DAPPUDRAFT_237044</name>
</gene>
<protein>
    <submittedName>
        <fullName evidence="1">Uncharacterized protein</fullName>
    </submittedName>
</protein>
<evidence type="ECO:0000313" key="2">
    <source>
        <dbReference type="Proteomes" id="UP000000305"/>
    </source>
</evidence>
<evidence type="ECO:0000313" key="1">
    <source>
        <dbReference type="EMBL" id="EFX86281.1"/>
    </source>
</evidence>
<proteinExistence type="predicted"/>
<sequence>MQLEMYMSSRPHSESDSYPVLVLIAQDSPTHSVVKSALLSRKADCRGSKSQ</sequence>
<organism evidence="1 2">
    <name type="scientific">Daphnia pulex</name>
    <name type="common">Water flea</name>
    <dbReference type="NCBI Taxonomy" id="6669"/>
    <lineage>
        <taxon>Eukaryota</taxon>
        <taxon>Metazoa</taxon>
        <taxon>Ecdysozoa</taxon>
        <taxon>Arthropoda</taxon>
        <taxon>Crustacea</taxon>
        <taxon>Branchiopoda</taxon>
        <taxon>Diplostraca</taxon>
        <taxon>Cladocera</taxon>
        <taxon>Anomopoda</taxon>
        <taxon>Daphniidae</taxon>
        <taxon>Daphnia</taxon>
    </lineage>
</organism>
<dbReference type="Proteomes" id="UP000000305">
    <property type="component" value="Unassembled WGS sequence"/>
</dbReference>
<dbReference type="HOGENOM" id="CLU_3108524_0_0_1"/>
<keyword evidence="2" id="KW-1185">Reference proteome</keyword>
<dbReference type="AlphaFoldDB" id="E9G2M2"/>